<dbReference type="PANTHER" id="PTHR34820:SF4">
    <property type="entry name" value="INNER MEMBRANE PROTEIN YEBZ"/>
    <property type="match status" value="1"/>
</dbReference>
<evidence type="ECO:0000256" key="6">
    <source>
        <dbReference type="SAM" id="Phobius"/>
    </source>
</evidence>
<dbReference type="Pfam" id="PF04234">
    <property type="entry name" value="CopC"/>
    <property type="match status" value="1"/>
</dbReference>
<keyword evidence="2" id="KW-0479">Metal-binding</keyword>
<reference evidence="9 10" key="1">
    <citation type="submission" date="2021-01" db="EMBL/GenBank/DDBJ databases">
        <title>Whole genome shotgun sequence of Asanoa siamensis NBRC 107932.</title>
        <authorList>
            <person name="Komaki H."/>
            <person name="Tamura T."/>
        </authorList>
    </citation>
    <scope>NUCLEOTIDE SEQUENCE [LARGE SCALE GENOMIC DNA]</scope>
    <source>
        <strain evidence="9 10">NBRC 107932</strain>
    </source>
</reference>
<dbReference type="Proteomes" id="UP000604117">
    <property type="component" value="Unassembled WGS sequence"/>
</dbReference>
<sequence length="195" mass="19483">MSRARSLAVVAAVVAALTAWLPAAPAFAHTKLTGSTPAAKGTVSKPITELTLTFSGLIKKAGTTVVVSGPDKVSYSDGAAAAVDRTITQAVRPLPVGEITVRWRTVSSDGHPIQGSFTFTNKAAPPVAASPSPTAAATSSPAPAAAEPTVAAAVPVSRTAAGEGSSPLGWIIAAVAAVLALGGGLVWWRRRRTAA</sequence>
<feature type="signal peptide" evidence="7">
    <location>
        <begin position="1"/>
        <end position="28"/>
    </location>
</feature>
<dbReference type="EMBL" id="BONE01000083">
    <property type="protein sequence ID" value="GIF77242.1"/>
    <property type="molecule type" value="Genomic_DNA"/>
</dbReference>
<evidence type="ECO:0000256" key="1">
    <source>
        <dbReference type="ARBA" id="ARBA00004196"/>
    </source>
</evidence>
<accession>A0ABQ4D298</accession>
<organism evidence="9 10">
    <name type="scientific">Asanoa siamensis</name>
    <dbReference type="NCBI Taxonomy" id="926357"/>
    <lineage>
        <taxon>Bacteria</taxon>
        <taxon>Bacillati</taxon>
        <taxon>Actinomycetota</taxon>
        <taxon>Actinomycetes</taxon>
        <taxon>Micromonosporales</taxon>
        <taxon>Micromonosporaceae</taxon>
        <taxon>Asanoa</taxon>
    </lineage>
</organism>
<keyword evidence="6" id="KW-0812">Transmembrane</keyword>
<evidence type="ECO:0000313" key="10">
    <source>
        <dbReference type="Proteomes" id="UP000604117"/>
    </source>
</evidence>
<dbReference type="InterPro" id="IPR014756">
    <property type="entry name" value="Ig_E-set"/>
</dbReference>
<keyword evidence="6" id="KW-1133">Transmembrane helix</keyword>
<evidence type="ECO:0000256" key="4">
    <source>
        <dbReference type="ARBA" id="ARBA00023008"/>
    </source>
</evidence>
<evidence type="ECO:0000256" key="3">
    <source>
        <dbReference type="ARBA" id="ARBA00022729"/>
    </source>
</evidence>
<dbReference type="RefSeq" id="WP_203718093.1">
    <property type="nucleotide sequence ID" value="NZ_BONE01000083.1"/>
</dbReference>
<keyword evidence="10" id="KW-1185">Reference proteome</keyword>
<dbReference type="InterPro" id="IPR007348">
    <property type="entry name" value="CopC_dom"/>
</dbReference>
<dbReference type="InterPro" id="IPR032694">
    <property type="entry name" value="CopC/D"/>
</dbReference>
<feature type="compositionally biased region" description="Low complexity" evidence="5">
    <location>
        <begin position="123"/>
        <end position="142"/>
    </location>
</feature>
<evidence type="ECO:0000313" key="9">
    <source>
        <dbReference type="EMBL" id="GIF77242.1"/>
    </source>
</evidence>
<gene>
    <name evidence="9" type="ORF">Asi02nite_67600</name>
</gene>
<keyword evidence="4" id="KW-0186">Copper</keyword>
<dbReference type="SUPFAM" id="SSF81296">
    <property type="entry name" value="E set domains"/>
    <property type="match status" value="1"/>
</dbReference>
<protein>
    <recommendedName>
        <fullName evidence="8">CopC domain-containing protein</fullName>
    </recommendedName>
</protein>
<evidence type="ECO:0000256" key="7">
    <source>
        <dbReference type="SAM" id="SignalP"/>
    </source>
</evidence>
<proteinExistence type="predicted"/>
<dbReference type="PANTHER" id="PTHR34820">
    <property type="entry name" value="INNER MEMBRANE PROTEIN YEBZ"/>
    <property type="match status" value="1"/>
</dbReference>
<comment type="subcellular location">
    <subcellularLocation>
        <location evidence="1">Cell envelope</location>
    </subcellularLocation>
</comment>
<evidence type="ECO:0000256" key="5">
    <source>
        <dbReference type="SAM" id="MobiDB-lite"/>
    </source>
</evidence>
<keyword evidence="3 7" id="KW-0732">Signal</keyword>
<evidence type="ECO:0000259" key="8">
    <source>
        <dbReference type="Pfam" id="PF04234"/>
    </source>
</evidence>
<feature type="region of interest" description="Disordered" evidence="5">
    <location>
        <begin position="122"/>
        <end position="142"/>
    </location>
</feature>
<dbReference type="InterPro" id="IPR014755">
    <property type="entry name" value="Cu-Rt/internalin_Ig-like"/>
</dbReference>
<keyword evidence="6" id="KW-0472">Membrane</keyword>
<feature type="transmembrane region" description="Helical" evidence="6">
    <location>
        <begin position="168"/>
        <end position="188"/>
    </location>
</feature>
<feature type="chain" id="PRO_5046850023" description="CopC domain-containing protein" evidence="7">
    <location>
        <begin position="29"/>
        <end position="195"/>
    </location>
</feature>
<evidence type="ECO:0000256" key="2">
    <source>
        <dbReference type="ARBA" id="ARBA00022723"/>
    </source>
</evidence>
<dbReference type="Gene3D" id="2.60.40.1220">
    <property type="match status" value="1"/>
</dbReference>
<name>A0ABQ4D298_9ACTN</name>
<comment type="caution">
    <text evidence="9">The sequence shown here is derived from an EMBL/GenBank/DDBJ whole genome shotgun (WGS) entry which is preliminary data.</text>
</comment>
<feature type="domain" description="CopC" evidence="8">
    <location>
        <begin position="29"/>
        <end position="120"/>
    </location>
</feature>